<dbReference type="PANTHER" id="PTHR13220:SF11">
    <property type="entry name" value="TIMELESS-INTERACTING PROTEIN"/>
    <property type="match status" value="1"/>
</dbReference>
<dbReference type="GO" id="GO:0006974">
    <property type="term" value="P:DNA damage response"/>
    <property type="evidence" value="ECO:0007669"/>
    <property type="project" value="UniProtKB-KW"/>
</dbReference>
<dbReference type="EMBL" id="QPFP01000006">
    <property type="protein sequence ID" value="TEB36363.1"/>
    <property type="molecule type" value="Genomic_DNA"/>
</dbReference>
<dbReference type="PANTHER" id="PTHR13220">
    <property type="entry name" value="TIMELESS INTERACTING-RELATED"/>
    <property type="match status" value="1"/>
</dbReference>
<proteinExistence type="inferred from homology"/>
<dbReference type="InterPro" id="IPR012923">
    <property type="entry name" value="Csm3"/>
</dbReference>
<name>A0A4Y7TQB7_COPMI</name>
<feature type="compositionally biased region" description="Low complexity" evidence="7">
    <location>
        <begin position="302"/>
        <end position="322"/>
    </location>
</feature>
<gene>
    <name evidence="9" type="ORF">FA13DRAFT_1810934</name>
</gene>
<keyword evidence="4 6" id="KW-0539">Nucleus</keyword>
<feature type="compositionally biased region" description="Acidic residues" evidence="7">
    <location>
        <begin position="404"/>
        <end position="413"/>
    </location>
</feature>
<evidence type="ECO:0000313" key="9">
    <source>
        <dbReference type="EMBL" id="TEB36363.1"/>
    </source>
</evidence>
<feature type="compositionally biased region" description="Acidic residues" evidence="7">
    <location>
        <begin position="284"/>
        <end position="294"/>
    </location>
</feature>
<feature type="region of interest" description="Disordered" evidence="7">
    <location>
        <begin position="1"/>
        <end position="72"/>
    </location>
</feature>
<evidence type="ECO:0000256" key="4">
    <source>
        <dbReference type="ARBA" id="ARBA00023242"/>
    </source>
</evidence>
<evidence type="ECO:0000313" key="10">
    <source>
        <dbReference type="Proteomes" id="UP000298030"/>
    </source>
</evidence>
<comment type="subcellular location">
    <subcellularLocation>
        <location evidence="1 6">Nucleus</location>
    </subcellularLocation>
</comment>
<feature type="compositionally biased region" description="Basic and acidic residues" evidence="7">
    <location>
        <begin position="99"/>
        <end position="110"/>
    </location>
</feature>
<organism evidence="9 10">
    <name type="scientific">Coprinellus micaceus</name>
    <name type="common">Glistening ink-cap mushroom</name>
    <name type="synonym">Coprinus micaceus</name>
    <dbReference type="NCBI Taxonomy" id="71717"/>
    <lineage>
        <taxon>Eukaryota</taxon>
        <taxon>Fungi</taxon>
        <taxon>Dikarya</taxon>
        <taxon>Basidiomycota</taxon>
        <taxon>Agaricomycotina</taxon>
        <taxon>Agaricomycetes</taxon>
        <taxon>Agaricomycetidae</taxon>
        <taxon>Agaricales</taxon>
        <taxon>Agaricineae</taxon>
        <taxon>Psathyrellaceae</taxon>
        <taxon>Coprinellus</taxon>
    </lineage>
</organism>
<dbReference type="GO" id="GO:0000076">
    <property type="term" value="P:DNA replication checkpoint signaling"/>
    <property type="evidence" value="ECO:0007669"/>
    <property type="project" value="UniProtKB-UniRule"/>
</dbReference>
<evidence type="ECO:0000256" key="3">
    <source>
        <dbReference type="ARBA" id="ARBA00022763"/>
    </source>
</evidence>
<evidence type="ECO:0000256" key="2">
    <source>
        <dbReference type="ARBA" id="ARBA00006075"/>
    </source>
</evidence>
<comment type="caution">
    <text evidence="9">The sequence shown here is derived from an EMBL/GenBank/DDBJ whole genome shotgun (WGS) entry which is preliminary data.</text>
</comment>
<sequence>MSSLWDDDDIVEDIPKRHKTPLADSDAEDSPRPTKRPRQTLFLPGSDDEDSDQPVAKSKARRPAAVPDKDLDFDAIFGDIDDLDDNIASKPLKTINADELERQLQAERRAAQPPLTPHQILSSSPVKEQPQKGKKGKEEDGEKKERRKPLHLNENLLAGENGFPQLIKNIKDFKPKGKGHEASDLNRLLGVYQFWTHSLYPKTQFRDTTLTIPQVKLSVWRDEFKGVAHESEADSEDENRGEDMDAEPPAEPSRRPSIAPSNVSHRSSSPPAPPTSRPPSAASEYDDVFDDDFEALLRAEGSAPSTSIPASTSASKTTTATTIEDDDPFWADMDMDVRLDAHAKPPPPSGAEDAAMDEDEDMWDIVDQVNKESAVSKAAAAPNNIPPPSPPRPPPDAPQFADPSEWDDMYADE</sequence>
<keyword evidence="10" id="KW-1185">Reference proteome</keyword>
<dbReference type="Pfam" id="PF07962">
    <property type="entry name" value="Swi3"/>
    <property type="match status" value="1"/>
</dbReference>
<feature type="compositionally biased region" description="Acidic residues" evidence="7">
    <location>
        <begin position="1"/>
        <end position="12"/>
    </location>
</feature>
<comment type="function">
    <text evidence="6">Plays an important role in the control of DNA replication and the maintenance of replication fork stability.</text>
</comment>
<protein>
    <recommendedName>
        <fullName evidence="6">Chromosome segregation in meiosis protein</fullName>
    </recommendedName>
</protein>
<reference evidence="9 10" key="1">
    <citation type="journal article" date="2019" name="Nat. Ecol. Evol.">
        <title>Megaphylogeny resolves global patterns of mushroom evolution.</title>
        <authorList>
            <person name="Varga T."/>
            <person name="Krizsan K."/>
            <person name="Foldi C."/>
            <person name="Dima B."/>
            <person name="Sanchez-Garcia M."/>
            <person name="Sanchez-Ramirez S."/>
            <person name="Szollosi G.J."/>
            <person name="Szarkandi J.G."/>
            <person name="Papp V."/>
            <person name="Albert L."/>
            <person name="Andreopoulos W."/>
            <person name="Angelini C."/>
            <person name="Antonin V."/>
            <person name="Barry K.W."/>
            <person name="Bougher N.L."/>
            <person name="Buchanan P."/>
            <person name="Buyck B."/>
            <person name="Bense V."/>
            <person name="Catcheside P."/>
            <person name="Chovatia M."/>
            <person name="Cooper J."/>
            <person name="Damon W."/>
            <person name="Desjardin D."/>
            <person name="Finy P."/>
            <person name="Geml J."/>
            <person name="Haridas S."/>
            <person name="Hughes K."/>
            <person name="Justo A."/>
            <person name="Karasinski D."/>
            <person name="Kautmanova I."/>
            <person name="Kiss B."/>
            <person name="Kocsube S."/>
            <person name="Kotiranta H."/>
            <person name="LaButti K.M."/>
            <person name="Lechner B.E."/>
            <person name="Liimatainen K."/>
            <person name="Lipzen A."/>
            <person name="Lukacs Z."/>
            <person name="Mihaltcheva S."/>
            <person name="Morgado L.N."/>
            <person name="Niskanen T."/>
            <person name="Noordeloos M.E."/>
            <person name="Ohm R.A."/>
            <person name="Ortiz-Santana B."/>
            <person name="Ovrebo C."/>
            <person name="Racz N."/>
            <person name="Riley R."/>
            <person name="Savchenko A."/>
            <person name="Shiryaev A."/>
            <person name="Soop K."/>
            <person name="Spirin V."/>
            <person name="Szebenyi C."/>
            <person name="Tomsovsky M."/>
            <person name="Tulloss R.E."/>
            <person name="Uehling J."/>
            <person name="Grigoriev I.V."/>
            <person name="Vagvolgyi C."/>
            <person name="Papp T."/>
            <person name="Martin F.M."/>
            <person name="Miettinen O."/>
            <person name="Hibbett D.S."/>
            <person name="Nagy L.G."/>
        </authorList>
    </citation>
    <scope>NUCLEOTIDE SEQUENCE [LARGE SCALE GENOMIC DNA]</scope>
    <source>
        <strain evidence="9 10">FP101781</strain>
    </source>
</reference>
<dbReference type="Proteomes" id="UP000298030">
    <property type="component" value="Unassembled WGS sequence"/>
</dbReference>
<dbReference type="GO" id="GO:0043111">
    <property type="term" value="P:replication fork arrest"/>
    <property type="evidence" value="ECO:0007669"/>
    <property type="project" value="TreeGrafter"/>
</dbReference>
<dbReference type="STRING" id="71717.A0A4Y7TQB7"/>
<dbReference type="OrthoDB" id="437078at2759"/>
<comment type="similarity">
    <text evidence="2 6">Belongs to the CSM3 family.</text>
</comment>
<feature type="domain" description="Chromosome segregation in meiosis protein 3" evidence="8">
    <location>
        <begin position="152"/>
        <end position="212"/>
    </location>
</feature>
<evidence type="ECO:0000256" key="6">
    <source>
        <dbReference type="RuleBase" id="RU366049"/>
    </source>
</evidence>
<dbReference type="GO" id="GO:0031297">
    <property type="term" value="P:replication fork processing"/>
    <property type="evidence" value="ECO:0007669"/>
    <property type="project" value="UniProtKB-UniRule"/>
</dbReference>
<evidence type="ECO:0000256" key="1">
    <source>
        <dbReference type="ARBA" id="ARBA00004123"/>
    </source>
</evidence>
<evidence type="ECO:0000256" key="7">
    <source>
        <dbReference type="SAM" id="MobiDB-lite"/>
    </source>
</evidence>
<accession>A0A4Y7TQB7</accession>
<evidence type="ECO:0000259" key="8">
    <source>
        <dbReference type="Pfam" id="PF07962"/>
    </source>
</evidence>
<dbReference type="GO" id="GO:0003677">
    <property type="term" value="F:DNA binding"/>
    <property type="evidence" value="ECO:0007669"/>
    <property type="project" value="TreeGrafter"/>
</dbReference>
<feature type="compositionally biased region" description="Pro residues" evidence="7">
    <location>
        <begin position="384"/>
        <end position="397"/>
    </location>
</feature>
<dbReference type="AlphaFoldDB" id="A0A4Y7TQB7"/>
<feature type="compositionally biased region" description="Acidic residues" evidence="7">
    <location>
        <begin position="233"/>
        <end position="248"/>
    </location>
</feature>
<feature type="region of interest" description="Disordered" evidence="7">
    <location>
        <begin position="85"/>
        <end position="156"/>
    </location>
</feature>
<feature type="compositionally biased region" description="Acidic residues" evidence="7">
    <location>
        <begin position="354"/>
        <end position="364"/>
    </location>
</feature>
<evidence type="ECO:0000256" key="5">
    <source>
        <dbReference type="ARBA" id="ARBA00023306"/>
    </source>
</evidence>
<keyword evidence="3 6" id="KW-0227">DNA damage</keyword>
<dbReference type="InterPro" id="IPR040038">
    <property type="entry name" value="TIPIN/Csm3/Swi3"/>
</dbReference>
<feature type="region of interest" description="Disordered" evidence="7">
    <location>
        <begin position="227"/>
        <end position="413"/>
    </location>
</feature>
<keyword evidence="5 6" id="KW-0131">Cell cycle</keyword>
<dbReference type="GO" id="GO:0031298">
    <property type="term" value="C:replication fork protection complex"/>
    <property type="evidence" value="ECO:0007669"/>
    <property type="project" value="TreeGrafter"/>
</dbReference>